<dbReference type="AlphaFoldDB" id="A0A6C0AVC4"/>
<keyword evidence="1" id="KW-0175">Coiled coil</keyword>
<accession>A0A6C0AVC4</accession>
<sequence length="203" mass="23153">MEKNVFTKLILNSINSPFNIHILNLVNTINSISSDNRIHETLELFSIQNIFNRNIATFLKNVDLSESVLESDSFLSISSALDTIFDNILLSKSLHENLRILINNLKNILNALRKVANTKELEKQFEVLEDSLGYIEENTIKKSINNLVNDEKYADLLWNSIINFSSSLYGILAALTPNSKWEDVIVDKDKFNSFIKELSTSNK</sequence>
<evidence type="ECO:0000313" key="2">
    <source>
        <dbReference type="EMBL" id="QHS83712.1"/>
    </source>
</evidence>
<proteinExistence type="predicted"/>
<reference evidence="2" key="1">
    <citation type="journal article" date="2020" name="Nature">
        <title>Giant virus diversity and host interactions through global metagenomics.</title>
        <authorList>
            <person name="Schulz F."/>
            <person name="Roux S."/>
            <person name="Paez-Espino D."/>
            <person name="Jungbluth S."/>
            <person name="Walsh D.A."/>
            <person name="Denef V.J."/>
            <person name="McMahon K.D."/>
            <person name="Konstantinidis K.T."/>
            <person name="Eloe-Fadrosh E.A."/>
            <person name="Kyrpides N.C."/>
            <person name="Woyke T."/>
        </authorList>
    </citation>
    <scope>NUCLEOTIDE SEQUENCE</scope>
    <source>
        <strain evidence="2">GVMAG-S-ERX555961-36</strain>
    </source>
</reference>
<feature type="coiled-coil region" evidence="1">
    <location>
        <begin position="95"/>
        <end position="122"/>
    </location>
</feature>
<evidence type="ECO:0000256" key="1">
    <source>
        <dbReference type="SAM" id="Coils"/>
    </source>
</evidence>
<protein>
    <submittedName>
        <fullName evidence="2">Uncharacterized protein</fullName>
    </submittedName>
</protein>
<organism evidence="2">
    <name type="scientific">viral metagenome</name>
    <dbReference type="NCBI Taxonomy" id="1070528"/>
    <lineage>
        <taxon>unclassified sequences</taxon>
        <taxon>metagenomes</taxon>
        <taxon>organismal metagenomes</taxon>
    </lineage>
</organism>
<name>A0A6C0AVC4_9ZZZZ</name>
<dbReference type="EMBL" id="MN738762">
    <property type="protein sequence ID" value="QHS83712.1"/>
    <property type="molecule type" value="Genomic_DNA"/>
</dbReference>